<dbReference type="Ensembl" id="ENSMFAT00000072012.2">
    <property type="protein sequence ID" value="ENSMFAP00000046789.1"/>
    <property type="gene ID" value="ENSMFAG00000046589.2"/>
</dbReference>
<protein>
    <submittedName>
        <fullName evidence="3">Uncharacterized protein</fullName>
    </submittedName>
</protein>
<evidence type="ECO:0000256" key="1">
    <source>
        <dbReference type="SAM" id="MobiDB-lite"/>
    </source>
</evidence>
<keyword evidence="2" id="KW-1133">Transmembrane helix</keyword>
<feature type="transmembrane region" description="Helical" evidence="2">
    <location>
        <begin position="139"/>
        <end position="155"/>
    </location>
</feature>
<evidence type="ECO:0000256" key="2">
    <source>
        <dbReference type="SAM" id="Phobius"/>
    </source>
</evidence>
<proteinExistence type="predicted"/>
<feature type="region of interest" description="Disordered" evidence="1">
    <location>
        <begin position="60"/>
        <end position="90"/>
    </location>
</feature>
<keyword evidence="4" id="KW-1185">Reference proteome</keyword>
<dbReference type="GeneTree" id="ENSGT00520000056310"/>
<dbReference type="AlphaFoldDB" id="A0A7N9CBW3"/>
<organism evidence="3 4">
    <name type="scientific">Macaca fascicularis</name>
    <name type="common">Crab-eating macaque</name>
    <name type="synonym">Cynomolgus monkey</name>
    <dbReference type="NCBI Taxonomy" id="9541"/>
    <lineage>
        <taxon>Eukaryota</taxon>
        <taxon>Metazoa</taxon>
        <taxon>Chordata</taxon>
        <taxon>Craniata</taxon>
        <taxon>Vertebrata</taxon>
        <taxon>Euteleostomi</taxon>
        <taxon>Mammalia</taxon>
        <taxon>Eutheria</taxon>
        <taxon>Euarchontoglires</taxon>
        <taxon>Primates</taxon>
        <taxon>Haplorrhini</taxon>
        <taxon>Catarrhini</taxon>
        <taxon>Cercopithecidae</taxon>
        <taxon>Cercopithecinae</taxon>
        <taxon>Macaca</taxon>
    </lineage>
</organism>
<evidence type="ECO:0000313" key="3">
    <source>
        <dbReference type="Ensembl" id="ENSMFAP00000046789.1"/>
    </source>
</evidence>
<keyword evidence="2" id="KW-0472">Membrane</keyword>
<name>A0A7N9CBW3_MACFA</name>
<feature type="transmembrane region" description="Helical" evidence="2">
    <location>
        <begin position="161"/>
        <end position="179"/>
    </location>
</feature>
<reference evidence="3" key="1">
    <citation type="submission" date="2025-08" db="UniProtKB">
        <authorList>
            <consortium name="Ensembl"/>
        </authorList>
    </citation>
    <scope>IDENTIFICATION</scope>
</reference>
<evidence type="ECO:0000313" key="4">
    <source>
        <dbReference type="Proteomes" id="UP000233100"/>
    </source>
</evidence>
<keyword evidence="2" id="KW-0812">Transmembrane</keyword>
<sequence length="205" mass="23011">MGCVLTCCIDSTCSWCRGKVAPCYESVIYEAVAAATSESTSVEPGKLDVGATEGHELQHIGNQKMPTGPPEDHLSLKSLPPSEEDNDDAQILPSPVLARPEDGLFLRCSPQCKDEDDDDDDGDVDCDDDDDDVQVRSPFFVFYINVAFLILYFSINFDLKTWQCTLCTLYTIVFVGLEFSKRVFPTDTWYTMLLLNDSMHYQLQY</sequence>
<reference evidence="3" key="2">
    <citation type="submission" date="2025-09" db="UniProtKB">
        <authorList>
            <consortium name="Ensembl"/>
        </authorList>
    </citation>
    <scope>IDENTIFICATION</scope>
</reference>
<dbReference type="PANTHER" id="PTHR15880:SF0">
    <property type="entry name" value="ASPARTATE-RICH PROTEIN 1"/>
    <property type="match status" value="1"/>
</dbReference>
<dbReference type="PANTHER" id="PTHR15880">
    <property type="entry name" value="ASPARTATE-RICH PROTEIN 1"/>
    <property type="match status" value="1"/>
</dbReference>
<dbReference type="Proteomes" id="UP000233100">
    <property type="component" value="Unplaced"/>
</dbReference>
<accession>A0A7N9CBW3</accession>
<dbReference type="Bgee" id="ENSMFAG00000046589">
    <property type="expression patterns" value="Expressed in cerebellum and 12 other cell types or tissues"/>
</dbReference>
<dbReference type="InterPro" id="IPR042865">
    <property type="entry name" value="DRICH1-like"/>
</dbReference>